<protein>
    <submittedName>
        <fullName evidence="4">Uncharacterized protein</fullName>
    </submittedName>
</protein>
<keyword evidence="2" id="KW-0812">Transmembrane</keyword>
<keyword evidence="3" id="KW-0732">Signal</keyword>
<evidence type="ECO:0000256" key="3">
    <source>
        <dbReference type="SAM" id="SignalP"/>
    </source>
</evidence>
<evidence type="ECO:0000256" key="1">
    <source>
        <dbReference type="SAM" id="MobiDB-lite"/>
    </source>
</evidence>
<dbReference type="Proteomes" id="UP001596222">
    <property type="component" value="Unassembled WGS sequence"/>
</dbReference>
<reference evidence="5" key="1">
    <citation type="journal article" date="2019" name="Int. J. Syst. Evol. Microbiol.">
        <title>The Global Catalogue of Microorganisms (GCM) 10K type strain sequencing project: providing services to taxonomists for standard genome sequencing and annotation.</title>
        <authorList>
            <consortium name="The Broad Institute Genomics Platform"/>
            <consortium name="The Broad Institute Genome Sequencing Center for Infectious Disease"/>
            <person name="Wu L."/>
            <person name="Ma J."/>
        </authorList>
    </citation>
    <scope>NUCLEOTIDE SEQUENCE [LARGE SCALE GENOMIC DNA]</scope>
    <source>
        <strain evidence="5">CGMCC 4.1641</strain>
    </source>
</reference>
<evidence type="ECO:0000313" key="4">
    <source>
        <dbReference type="EMBL" id="MFC5149405.1"/>
    </source>
</evidence>
<feature type="signal peptide" evidence="3">
    <location>
        <begin position="1"/>
        <end position="26"/>
    </location>
</feature>
<feature type="transmembrane region" description="Helical" evidence="2">
    <location>
        <begin position="181"/>
        <end position="199"/>
    </location>
</feature>
<evidence type="ECO:0000256" key="2">
    <source>
        <dbReference type="SAM" id="Phobius"/>
    </source>
</evidence>
<feature type="chain" id="PRO_5045259757" evidence="3">
    <location>
        <begin position="27"/>
        <end position="209"/>
    </location>
</feature>
<feature type="region of interest" description="Disordered" evidence="1">
    <location>
        <begin position="112"/>
        <end position="176"/>
    </location>
</feature>
<keyword evidence="5" id="KW-1185">Reference proteome</keyword>
<accession>A0ABW0AAL8</accession>
<proteinExistence type="predicted"/>
<evidence type="ECO:0000313" key="5">
    <source>
        <dbReference type="Proteomes" id="UP001596222"/>
    </source>
</evidence>
<feature type="compositionally biased region" description="Gly residues" evidence="1">
    <location>
        <begin position="121"/>
        <end position="131"/>
    </location>
</feature>
<name>A0ABW0AAL8_9ACTN</name>
<comment type="caution">
    <text evidence="4">The sequence shown here is derived from an EMBL/GenBank/DDBJ whole genome shotgun (WGS) entry which is preliminary data.</text>
</comment>
<feature type="compositionally biased region" description="Gly residues" evidence="1">
    <location>
        <begin position="141"/>
        <end position="151"/>
    </location>
</feature>
<organism evidence="4 5">
    <name type="scientific">Streptomyces aureoversilis</name>
    <dbReference type="NCBI Taxonomy" id="67277"/>
    <lineage>
        <taxon>Bacteria</taxon>
        <taxon>Bacillati</taxon>
        <taxon>Actinomycetota</taxon>
        <taxon>Actinomycetes</taxon>
        <taxon>Kitasatosporales</taxon>
        <taxon>Streptomycetaceae</taxon>
        <taxon>Streptomyces</taxon>
    </lineage>
</organism>
<gene>
    <name evidence="4" type="ORF">ACFPP6_32620</name>
</gene>
<dbReference type="RefSeq" id="WP_382049979.1">
    <property type="nucleotide sequence ID" value="NZ_JBHSKJ010000026.1"/>
</dbReference>
<dbReference type="EMBL" id="JBHSKJ010000026">
    <property type="protein sequence ID" value="MFC5149405.1"/>
    <property type="molecule type" value="Genomic_DNA"/>
</dbReference>
<sequence>MRNSRVLTGTALSIAALGLASAPALAADFGKLEVGPNPAKPGTEVTVNTTACGANGSGTGDASAVGGPASFQLKPGTQKDSVVGTFKVPNSAKAGTYGVGVKCHSGKEATGDLVVSTGSGTRAGTGSGSGSGSDSSASPGTGSGSGSGTGSGSSTTPAKPPKGGMKTGVGSTSDDSGMTELMAGAAVLATAAVGGTWYLRRRGSNGNRV</sequence>
<keyword evidence="2" id="KW-0472">Membrane</keyword>
<keyword evidence="2" id="KW-1133">Transmembrane helix</keyword>